<evidence type="ECO:0000313" key="2">
    <source>
        <dbReference type="EMBL" id="EFQ82562.1"/>
    </source>
</evidence>
<protein>
    <submittedName>
        <fullName evidence="2">Uncharacterized protein</fullName>
    </submittedName>
</protein>
<accession>E2SDI5</accession>
<feature type="compositionally biased region" description="Basic and acidic residues" evidence="1">
    <location>
        <begin position="45"/>
        <end position="60"/>
    </location>
</feature>
<feature type="region of interest" description="Disordered" evidence="1">
    <location>
        <begin position="1"/>
        <end position="60"/>
    </location>
</feature>
<proteinExistence type="predicted"/>
<dbReference type="Proteomes" id="UP000003111">
    <property type="component" value="Unassembled WGS sequence"/>
</dbReference>
<gene>
    <name evidence="2" type="ORF">HMPREF0063_11771</name>
</gene>
<feature type="compositionally biased region" description="Basic and acidic residues" evidence="1">
    <location>
        <begin position="7"/>
        <end position="23"/>
    </location>
</feature>
<comment type="caution">
    <text evidence="2">The sequence shown here is derived from an EMBL/GenBank/DDBJ whole genome shotgun (WGS) entry which is preliminary data.</text>
</comment>
<evidence type="ECO:0000313" key="3">
    <source>
        <dbReference type="Proteomes" id="UP000003111"/>
    </source>
</evidence>
<dbReference type="AlphaFoldDB" id="E2SDI5"/>
<name>E2SDI5_9ACTN</name>
<reference evidence="2" key="1">
    <citation type="submission" date="2010-08" db="EMBL/GenBank/DDBJ databases">
        <authorList>
            <person name="Muzny D."/>
            <person name="Qin X."/>
            <person name="Buhay C."/>
            <person name="Dugan-Rocha S."/>
            <person name="Ding Y."/>
            <person name="Chen G."/>
            <person name="Hawes A."/>
            <person name="Holder M."/>
            <person name="Jhangiani S."/>
            <person name="Johnson A."/>
            <person name="Khan Z."/>
            <person name="Li Z."/>
            <person name="Liu W."/>
            <person name="Liu X."/>
            <person name="Perez L."/>
            <person name="Shen H."/>
            <person name="Wang Q."/>
            <person name="Watt J."/>
            <person name="Xi L."/>
            <person name="Xin Y."/>
            <person name="Zhou J."/>
            <person name="Deng J."/>
            <person name="Jiang H."/>
            <person name="Liu Y."/>
            <person name="Qu J."/>
            <person name="Song X.-Z."/>
            <person name="Zhang L."/>
            <person name="Villasana D."/>
            <person name="Johnson A."/>
            <person name="Liu J."/>
            <person name="Liyanage D."/>
            <person name="Lorensuhewa L."/>
            <person name="Robinson T."/>
            <person name="Song A."/>
            <person name="Song B.-B."/>
            <person name="Dinh H."/>
            <person name="Thornton R."/>
            <person name="Coyle M."/>
            <person name="Francisco L."/>
            <person name="Jackson L."/>
            <person name="Javaid M."/>
            <person name="Korchina V."/>
            <person name="Kovar C."/>
            <person name="Mata R."/>
            <person name="Mathew T."/>
            <person name="Ngo R."/>
            <person name="Nguyen L."/>
            <person name="Nguyen N."/>
            <person name="Okwuonu G."/>
            <person name="Ongeri F."/>
            <person name="Pham C."/>
            <person name="Simmons D."/>
            <person name="Wilczek-Boney K."/>
            <person name="Hale W."/>
            <person name="Jakkamsetti A."/>
            <person name="Pham P."/>
            <person name="Ruth R."/>
            <person name="San Lucas F."/>
            <person name="Warren J."/>
            <person name="Zhang J."/>
            <person name="Zhao Z."/>
            <person name="Zhou C."/>
            <person name="Zhu D."/>
            <person name="Lee S."/>
            <person name="Bess C."/>
            <person name="Blankenburg K."/>
            <person name="Forbes L."/>
            <person name="Fu Q."/>
            <person name="Gubbala S."/>
            <person name="Hirani K."/>
            <person name="Jayaseelan J.C."/>
            <person name="Lara F."/>
            <person name="Munidasa M."/>
            <person name="Palculict T."/>
            <person name="Patil S."/>
            <person name="Pu L.-L."/>
            <person name="Saada N."/>
            <person name="Tang L."/>
            <person name="Weissenberger G."/>
            <person name="Zhu Y."/>
            <person name="Hemphill L."/>
            <person name="Shang Y."/>
            <person name="Youmans B."/>
            <person name="Ayvaz T."/>
            <person name="Ross M."/>
            <person name="Santibanez J."/>
            <person name="Aqrawi P."/>
            <person name="Gross S."/>
            <person name="Joshi V."/>
            <person name="Fowler G."/>
            <person name="Nazareth L."/>
            <person name="Reid J."/>
            <person name="Worley K."/>
            <person name="Petrosino J."/>
            <person name="Highlander S."/>
            <person name="Gibbs R."/>
        </authorList>
    </citation>
    <scope>NUCLEOTIDE SEQUENCE [LARGE SCALE GENOMIC DNA]</scope>
    <source>
        <strain evidence="2">DSM 15272</strain>
    </source>
</reference>
<dbReference type="HOGENOM" id="CLU_2930794_0_0_11"/>
<keyword evidence="3" id="KW-1185">Reference proteome</keyword>
<evidence type="ECO:0000256" key="1">
    <source>
        <dbReference type="SAM" id="MobiDB-lite"/>
    </source>
</evidence>
<organism evidence="2 3">
    <name type="scientific">Aeromicrobium marinum DSM 15272</name>
    <dbReference type="NCBI Taxonomy" id="585531"/>
    <lineage>
        <taxon>Bacteria</taxon>
        <taxon>Bacillati</taxon>
        <taxon>Actinomycetota</taxon>
        <taxon>Actinomycetes</taxon>
        <taxon>Propionibacteriales</taxon>
        <taxon>Nocardioidaceae</taxon>
        <taxon>Aeromicrobium</taxon>
    </lineage>
</organism>
<dbReference type="OrthoDB" id="3700244at2"/>
<sequence>MTTPESGGRDAREAARRAADRLGDLVPSTSDDDTDRGWGEPAGSSHDDDLRRDVPPHHGG</sequence>
<dbReference type="RefSeq" id="WP_007076863.1">
    <property type="nucleotide sequence ID" value="NZ_CM001024.1"/>
</dbReference>
<dbReference type="EMBL" id="ACLF03000006">
    <property type="protein sequence ID" value="EFQ82562.1"/>
    <property type="molecule type" value="Genomic_DNA"/>
</dbReference>